<evidence type="ECO:0000256" key="8">
    <source>
        <dbReference type="ARBA" id="ARBA00023170"/>
    </source>
</evidence>
<dbReference type="Proteomes" id="UP000000311">
    <property type="component" value="Unassembled WGS sequence"/>
</dbReference>
<dbReference type="GO" id="GO:0004984">
    <property type="term" value="F:olfactory receptor activity"/>
    <property type="evidence" value="ECO:0007669"/>
    <property type="project" value="InterPro"/>
</dbReference>
<gene>
    <name evidence="11" type="ORF">EAG_12882</name>
</gene>
<reference evidence="11 12" key="1">
    <citation type="journal article" date="2010" name="Science">
        <title>Genomic comparison of the ants Camponotus floridanus and Harpegnathos saltator.</title>
        <authorList>
            <person name="Bonasio R."/>
            <person name="Zhang G."/>
            <person name="Ye C."/>
            <person name="Mutti N.S."/>
            <person name="Fang X."/>
            <person name="Qin N."/>
            <person name="Donahue G."/>
            <person name="Yang P."/>
            <person name="Li Q."/>
            <person name="Li C."/>
            <person name="Zhang P."/>
            <person name="Huang Z."/>
            <person name="Berger S.L."/>
            <person name="Reinberg D."/>
            <person name="Wang J."/>
            <person name="Liebig J."/>
        </authorList>
    </citation>
    <scope>NUCLEOTIDE SEQUENCE [LARGE SCALE GENOMIC DNA]</scope>
    <source>
        <strain evidence="12">C129</strain>
    </source>
</reference>
<dbReference type="OrthoDB" id="8185860at2759"/>
<evidence type="ECO:0000256" key="3">
    <source>
        <dbReference type="ARBA" id="ARBA00022606"/>
    </source>
</evidence>
<evidence type="ECO:0000256" key="9">
    <source>
        <dbReference type="ARBA" id="ARBA00023224"/>
    </source>
</evidence>
<dbReference type="EMBL" id="GL442691">
    <property type="protein sequence ID" value="EFN63143.1"/>
    <property type="molecule type" value="Genomic_DNA"/>
</dbReference>
<dbReference type="GO" id="GO:0005886">
    <property type="term" value="C:plasma membrane"/>
    <property type="evidence" value="ECO:0007669"/>
    <property type="project" value="UniProtKB-SubCell"/>
</dbReference>
<keyword evidence="7 10" id="KW-0472">Membrane</keyword>
<dbReference type="Pfam" id="PF02949">
    <property type="entry name" value="7tm_6"/>
    <property type="match status" value="1"/>
</dbReference>
<dbReference type="InParanoid" id="E2ATR0"/>
<dbReference type="AlphaFoldDB" id="E2ATR0"/>
<protein>
    <submittedName>
        <fullName evidence="11">Uncharacterized protein</fullName>
    </submittedName>
</protein>
<evidence type="ECO:0000313" key="12">
    <source>
        <dbReference type="Proteomes" id="UP000000311"/>
    </source>
</evidence>
<dbReference type="InterPro" id="IPR004117">
    <property type="entry name" value="7tm6_olfct_rcpt"/>
</dbReference>
<name>E2ATR0_CAMFO</name>
<evidence type="ECO:0000256" key="7">
    <source>
        <dbReference type="ARBA" id="ARBA00023136"/>
    </source>
</evidence>
<sequence length="253" mass="29405">TINRIVMLLLPLYGIWPGRSMILIIRVFWVITIAFIEFCHYLYFSTHLNIQNFFNLVDCLCSFVAYAKVLIKLVAFWVNQRKLVETLTLIMDDWSDCAKSDIGMRVTMHKAKLSDRITNAILILHTMSIFVYCLGVIIADADVTDQTIELPFVNKLTLPFNINIQNTYRLILIAEFVHMIFSNWLLGIVNAILLTLSRAIEFATYNCPWYNLKSKDIRILLFIILRSQKELTLTAGKIMDLSLKSFTSVRFYR</sequence>
<dbReference type="GO" id="GO:0007165">
    <property type="term" value="P:signal transduction"/>
    <property type="evidence" value="ECO:0007669"/>
    <property type="project" value="UniProtKB-KW"/>
</dbReference>
<evidence type="ECO:0000256" key="10">
    <source>
        <dbReference type="SAM" id="Phobius"/>
    </source>
</evidence>
<keyword evidence="8" id="KW-0675">Receptor</keyword>
<dbReference type="GO" id="GO:0005549">
    <property type="term" value="F:odorant binding"/>
    <property type="evidence" value="ECO:0007669"/>
    <property type="project" value="InterPro"/>
</dbReference>
<evidence type="ECO:0000256" key="4">
    <source>
        <dbReference type="ARBA" id="ARBA00022692"/>
    </source>
</evidence>
<accession>E2ATR0</accession>
<organism evidence="12">
    <name type="scientific">Camponotus floridanus</name>
    <name type="common">Florida carpenter ant</name>
    <dbReference type="NCBI Taxonomy" id="104421"/>
    <lineage>
        <taxon>Eukaryota</taxon>
        <taxon>Metazoa</taxon>
        <taxon>Ecdysozoa</taxon>
        <taxon>Arthropoda</taxon>
        <taxon>Hexapoda</taxon>
        <taxon>Insecta</taxon>
        <taxon>Pterygota</taxon>
        <taxon>Neoptera</taxon>
        <taxon>Endopterygota</taxon>
        <taxon>Hymenoptera</taxon>
        <taxon>Apocrita</taxon>
        <taxon>Aculeata</taxon>
        <taxon>Formicoidea</taxon>
        <taxon>Formicidae</taxon>
        <taxon>Formicinae</taxon>
        <taxon>Camponotus</taxon>
    </lineage>
</organism>
<keyword evidence="9" id="KW-0807">Transducer</keyword>
<feature type="transmembrane region" description="Helical" evidence="10">
    <location>
        <begin position="176"/>
        <end position="196"/>
    </location>
</feature>
<comment type="subcellular location">
    <subcellularLocation>
        <location evidence="1">Cell membrane</location>
        <topology evidence="1">Multi-pass membrane protein</topology>
    </subcellularLocation>
</comment>
<feature type="non-terminal residue" evidence="11">
    <location>
        <position position="1"/>
    </location>
</feature>
<feature type="transmembrane region" description="Helical" evidence="10">
    <location>
        <begin position="21"/>
        <end position="43"/>
    </location>
</feature>
<keyword evidence="2" id="KW-1003">Cell membrane</keyword>
<evidence type="ECO:0000313" key="11">
    <source>
        <dbReference type="EMBL" id="EFN63143.1"/>
    </source>
</evidence>
<keyword evidence="12" id="KW-1185">Reference proteome</keyword>
<dbReference type="PANTHER" id="PTHR21137">
    <property type="entry name" value="ODORANT RECEPTOR"/>
    <property type="match status" value="1"/>
</dbReference>
<proteinExistence type="predicted"/>
<feature type="non-terminal residue" evidence="11">
    <location>
        <position position="253"/>
    </location>
</feature>
<evidence type="ECO:0000256" key="1">
    <source>
        <dbReference type="ARBA" id="ARBA00004651"/>
    </source>
</evidence>
<evidence type="ECO:0000256" key="5">
    <source>
        <dbReference type="ARBA" id="ARBA00022725"/>
    </source>
</evidence>
<dbReference type="PANTHER" id="PTHR21137:SF35">
    <property type="entry name" value="ODORANT RECEPTOR 19A-RELATED"/>
    <property type="match status" value="1"/>
</dbReference>
<keyword evidence="6 10" id="KW-1133">Transmembrane helix</keyword>
<keyword evidence="5" id="KW-0552">Olfaction</keyword>
<feature type="transmembrane region" description="Helical" evidence="10">
    <location>
        <begin position="117"/>
        <end position="139"/>
    </location>
</feature>
<feature type="transmembrane region" description="Helical" evidence="10">
    <location>
        <begin position="55"/>
        <end position="78"/>
    </location>
</feature>
<evidence type="ECO:0000256" key="6">
    <source>
        <dbReference type="ARBA" id="ARBA00022989"/>
    </source>
</evidence>
<keyword evidence="3" id="KW-0716">Sensory transduction</keyword>
<evidence type="ECO:0000256" key="2">
    <source>
        <dbReference type="ARBA" id="ARBA00022475"/>
    </source>
</evidence>
<keyword evidence="4 10" id="KW-0812">Transmembrane</keyword>